<proteinExistence type="inferred from homology"/>
<accession>A0A0Q3WT26</accession>
<gene>
    <name evidence="1" type="primary">lutC</name>
    <name evidence="3" type="ORF">AN964_24840</name>
</gene>
<dbReference type="Gene3D" id="3.40.50.10420">
    <property type="entry name" value="NagB/RpiA/CoA transferase-like"/>
    <property type="match status" value="1"/>
</dbReference>
<dbReference type="InterPro" id="IPR037171">
    <property type="entry name" value="NagB/RpiA_transferase-like"/>
</dbReference>
<comment type="similarity">
    <text evidence="1">Belongs to the LutC/YkgG family.</text>
</comment>
<dbReference type="AlphaFoldDB" id="A0A0Q3WT26"/>
<dbReference type="PANTHER" id="PTHR43682">
    <property type="entry name" value="LACTATE UTILIZATION PROTEIN C"/>
    <property type="match status" value="1"/>
</dbReference>
<dbReference type="EMBL" id="LJJC01000015">
    <property type="protein sequence ID" value="KQL50843.1"/>
    <property type="molecule type" value="Genomic_DNA"/>
</dbReference>
<dbReference type="Pfam" id="PF02589">
    <property type="entry name" value="LUD_dom"/>
    <property type="match status" value="1"/>
</dbReference>
<dbReference type="HAMAP" id="MF_02104">
    <property type="entry name" value="LutC"/>
    <property type="match status" value="1"/>
</dbReference>
<evidence type="ECO:0000313" key="3">
    <source>
        <dbReference type="EMBL" id="KQL50843.1"/>
    </source>
</evidence>
<evidence type="ECO:0000256" key="1">
    <source>
        <dbReference type="HAMAP-Rule" id="MF_02104"/>
    </source>
</evidence>
<evidence type="ECO:0000259" key="2">
    <source>
        <dbReference type="Pfam" id="PF02589"/>
    </source>
</evidence>
<dbReference type="PATRIC" id="fig|157838.3.peg.5467"/>
<keyword evidence="4" id="KW-1185">Reference proteome</keyword>
<dbReference type="PANTHER" id="PTHR43682:SF1">
    <property type="entry name" value="LACTATE UTILIZATION PROTEIN C"/>
    <property type="match status" value="1"/>
</dbReference>
<dbReference type="GO" id="GO:0006089">
    <property type="term" value="P:lactate metabolic process"/>
    <property type="evidence" value="ECO:0007669"/>
    <property type="project" value="UniProtKB-UniRule"/>
</dbReference>
<comment type="function">
    <text evidence="1">Is involved in L-lactate degradation and allows cells to grow with lactate as the sole carbon source.</text>
</comment>
<dbReference type="SUPFAM" id="SSF100950">
    <property type="entry name" value="NagB/RpiA/CoA transferase-like"/>
    <property type="match status" value="1"/>
</dbReference>
<protein>
    <recommendedName>
        <fullName evidence="1">Lactate utilization protein C</fullName>
    </recommendedName>
</protein>
<sequence>MIGTIQNRDGFLNKIAKNLGREPKPHGVALPSYSKKPQYEILKGATQEELVQVFKAQCVNIHVDYFDTNVGELASTLDTVVKQYGGGPLSLWKDERFEQAGLHTLIHEVWPSKQMDVHIWDPTMGEKNIDLCEKANVGITFSDITLAESGTVVLFNDKNKGRSVSLLPRTYIAIIPKSSLVPRMTQAAVQIREKIQKGEVIPSCINFITGPSNSADIEMNLVVGVHGPVKAAYILVDDL</sequence>
<dbReference type="Proteomes" id="UP000051888">
    <property type="component" value="Unassembled WGS sequence"/>
</dbReference>
<dbReference type="RefSeq" id="WP_055742453.1">
    <property type="nucleotide sequence ID" value="NZ_JAAIWL010000067.1"/>
</dbReference>
<reference evidence="3 4" key="1">
    <citation type="submission" date="2015-09" db="EMBL/GenBank/DDBJ databases">
        <title>Genome sequencing project for genomic taxonomy and phylogenomics of Bacillus-like bacteria.</title>
        <authorList>
            <person name="Liu B."/>
            <person name="Wang J."/>
            <person name="Zhu Y."/>
            <person name="Liu G."/>
            <person name="Chen Q."/>
            <person name="Chen Z."/>
            <person name="Lan J."/>
            <person name="Che J."/>
            <person name="Ge C."/>
            <person name="Shi H."/>
            <person name="Pan Z."/>
            <person name="Liu X."/>
        </authorList>
    </citation>
    <scope>NUCLEOTIDE SEQUENCE [LARGE SCALE GENOMIC DNA]</scope>
    <source>
        <strain evidence="3 4">LMG 18435</strain>
    </source>
</reference>
<dbReference type="InterPro" id="IPR003741">
    <property type="entry name" value="LUD_dom"/>
</dbReference>
<feature type="domain" description="LUD" evidence="2">
    <location>
        <begin position="94"/>
        <end position="236"/>
    </location>
</feature>
<comment type="caution">
    <text evidence="3">The sequence shown here is derived from an EMBL/GenBank/DDBJ whole genome shotgun (WGS) entry which is preliminary data.</text>
</comment>
<dbReference type="InterPro" id="IPR024185">
    <property type="entry name" value="FTHF_cligase-like_sf"/>
</dbReference>
<dbReference type="OrthoDB" id="9794157at2"/>
<dbReference type="STRING" id="157838.AN964_24840"/>
<dbReference type="InterPro" id="IPR022823">
    <property type="entry name" value="LutC"/>
</dbReference>
<organism evidence="3 4">
    <name type="scientific">Heyndrickxia shackletonii</name>
    <dbReference type="NCBI Taxonomy" id="157838"/>
    <lineage>
        <taxon>Bacteria</taxon>
        <taxon>Bacillati</taxon>
        <taxon>Bacillota</taxon>
        <taxon>Bacilli</taxon>
        <taxon>Bacillales</taxon>
        <taxon>Bacillaceae</taxon>
        <taxon>Heyndrickxia</taxon>
    </lineage>
</organism>
<name>A0A0Q3WT26_9BACI</name>
<evidence type="ECO:0000313" key="4">
    <source>
        <dbReference type="Proteomes" id="UP000051888"/>
    </source>
</evidence>